<dbReference type="Gene3D" id="3.40.50.300">
    <property type="entry name" value="P-loop containing nucleotide triphosphate hydrolases"/>
    <property type="match status" value="1"/>
</dbReference>
<evidence type="ECO:0000256" key="1">
    <source>
        <dbReference type="SAM" id="MobiDB-lite"/>
    </source>
</evidence>
<proteinExistence type="predicted"/>
<name>A0AAN6YDB0_9PEZI</name>
<reference evidence="2" key="2">
    <citation type="submission" date="2023-05" db="EMBL/GenBank/DDBJ databases">
        <authorList>
            <consortium name="Lawrence Berkeley National Laboratory"/>
            <person name="Steindorff A."/>
            <person name="Hensen N."/>
            <person name="Bonometti L."/>
            <person name="Westerberg I."/>
            <person name="Brannstrom I.O."/>
            <person name="Guillou S."/>
            <person name="Cros-Aarteil S."/>
            <person name="Calhoun S."/>
            <person name="Haridas S."/>
            <person name="Kuo A."/>
            <person name="Mondo S."/>
            <person name="Pangilinan J."/>
            <person name="Riley R."/>
            <person name="Labutti K."/>
            <person name="Andreopoulos B."/>
            <person name="Lipzen A."/>
            <person name="Chen C."/>
            <person name="Yanf M."/>
            <person name="Daum C."/>
            <person name="Ng V."/>
            <person name="Clum A."/>
            <person name="Ohm R."/>
            <person name="Martin F."/>
            <person name="Silar P."/>
            <person name="Natvig D."/>
            <person name="Lalanne C."/>
            <person name="Gautier V."/>
            <person name="Ament-Velasquez S.L."/>
            <person name="Kruys A."/>
            <person name="Hutchinson M.I."/>
            <person name="Powell A.J."/>
            <person name="Barry K."/>
            <person name="Miller A.N."/>
            <person name="Grigoriev I.V."/>
            <person name="Debuchy R."/>
            <person name="Gladieux P."/>
            <person name="Thoren M.H."/>
            <person name="Johannesson H."/>
        </authorList>
    </citation>
    <scope>NUCLEOTIDE SEQUENCE</scope>
    <source>
        <strain evidence="2">PSN293</strain>
    </source>
</reference>
<feature type="compositionally biased region" description="Polar residues" evidence="1">
    <location>
        <begin position="72"/>
        <end position="82"/>
    </location>
</feature>
<keyword evidence="3" id="KW-1185">Reference proteome</keyword>
<reference evidence="2" key="1">
    <citation type="journal article" date="2023" name="Mol. Phylogenet. Evol.">
        <title>Genome-scale phylogeny and comparative genomics of the fungal order Sordariales.</title>
        <authorList>
            <person name="Hensen N."/>
            <person name="Bonometti L."/>
            <person name="Westerberg I."/>
            <person name="Brannstrom I.O."/>
            <person name="Guillou S."/>
            <person name="Cros-Aarteil S."/>
            <person name="Calhoun S."/>
            <person name="Haridas S."/>
            <person name="Kuo A."/>
            <person name="Mondo S."/>
            <person name="Pangilinan J."/>
            <person name="Riley R."/>
            <person name="LaButti K."/>
            <person name="Andreopoulos B."/>
            <person name="Lipzen A."/>
            <person name="Chen C."/>
            <person name="Yan M."/>
            <person name="Daum C."/>
            <person name="Ng V."/>
            <person name="Clum A."/>
            <person name="Steindorff A."/>
            <person name="Ohm R.A."/>
            <person name="Martin F."/>
            <person name="Silar P."/>
            <person name="Natvig D.O."/>
            <person name="Lalanne C."/>
            <person name="Gautier V."/>
            <person name="Ament-Velasquez S.L."/>
            <person name="Kruys A."/>
            <person name="Hutchinson M.I."/>
            <person name="Powell A.J."/>
            <person name="Barry K."/>
            <person name="Miller A.N."/>
            <person name="Grigoriev I.V."/>
            <person name="Debuchy R."/>
            <person name="Gladieux P."/>
            <person name="Hiltunen Thoren M."/>
            <person name="Johannesson H."/>
        </authorList>
    </citation>
    <scope>NUCLEOTIDE SEQUENCE</scope>
    <source>
        <strain evidence="2">PSN293</strain>
    </source>
</reference>
<dbReference type="InterPro" id="IPR027417">
    <property type="entry name" value="P-loop_NTPase"/>
</dbReference>
<dbReference type="SUPFAM" id="SSF52540">
    <property type="entry name" value="P-loop containing nucleoside triphosphate hydrolases"/>
    <property type="match status" value="1"/>
</dbReference>
<sequence>MDHKDTDVGKALWDMVKRSRSWYNGAVNAKIQAYKDKDGYTKEFPDDPAREEARVRGEAIKAVMKDIEHQTEPQSSGAATSSEGDDEPPADRPGDDDLDPDDTDDMETDTAFESLNKCQEKPTYNRALWISQFPNILSLPAGQHKDPREWLNLSKMNEKLSNTTNKKTLKYTLGDYFTEDRNLDINTICRESRKIELLKKILRRAWRDSSRNYLAPRRPRLKKRVVIFTAAPGEAAIITAFLKRNYADKCRAEWAKDGAVATSLFNSEETLFPDIPFADEVTGSADYTLPKLPTVLVGTCGVLGTGFDLISKCAYGVLFRLPWGEVEEEQARGRIYRCGQRFKSKWFVLLGRDGPFESIISQRHNMRQDVFRQFIDGKDDEADMPPAPSRFTEYDGFDDDEGEDEDGMNDEEPIGELERQQALRRQQALAWQNQTNQLLDDVMLPTWQPIRRPGDYDSDQNEFLQIVRNRGRDNTGGT</sequence>
<feature type="region of interest" description="Disordered" evidence="1">
    <location>
        <begin position="35"/>
        <end position="108"/>
    </location>
</feature>
<feature type="compositionally biased region" description="Acidic residues" evidence="1">
    <location>
        <begin position="96"/>
        <end position="108"/>
    </location>
</feature>
<feature type="compositionally biased region" description="Acidic residues" evidence="1">
    <location>
        <begin position="395"/>
        <end position="411"/>
    </location>
</feature>
<gene>
    <name evidence="2" type="ORF">QBC37DRAFT_370136</name>
</gene>
<feature type="compositionally biased region" description="Basic and acidic residues" evidence="1">
    <location>
        <begin position="35"/>
        <end position="71"/>
    </location>
</feature>
<protein>
    <submittedName>
        <fullName evidence="2">Uncharacterized protein</fullName>
    </submittedName>
</protein>
<evidence type="ECO:0000313" key="3">
    <source>
        <dbReference type="Proteomes" id="UP001301769"/>
    </source>
</evidence>
<evidence type="ECO:0000313" key="2">
    <source>
        <dbReference type="EMBL" id="KAK4217188.1"/>
    </source>
</evidence>
<accession>A0AAN6YDB0</accession>
<comment type="caution">
    <text evidence="2">The sequence shown here is derived from an EMBL/GenBank/DDBJ whole genome shotgun (WGS) entry which is preliminary data.</text>
</comment>
<organism evidence="2 3">
    <name type="scientific">Rhypophila decipiens</name>
    <dbReference type="NCBI Taxonomy" id="261697"/>
    <lineage>
        <taxon>Eukaryota</taxon>
        <taxon>Fungi</taxon>
        <taxon>Dikarya</taxon>
        <taxon>Ascomycota</taxon>
        <taxon>Pezizomycotina</taxon>
        <taxon>Sordariomycetes</taxon>
        <taxon>Sordariomycetidae</taxon>
        <taxon>Sordariales</taxon>
        <taxon>Naviculisporaceae</taxon>
        <taxon>Rhypophila</taxon>
    </lineage>
</organism>
<dbReference type="AlphaFoldDB" id="A0AAN6YDB0"/>
<feature type="region of interest" description="Disordered" evidence="1">
    <location>
        <begin position="376"/>
        <end position="411"/>
    </location>
</feature>
<dbReference type="EMBL" id="MU858061">
    <property type="protein sequence ID" value="KAK4217188.1"/>
    <property type="molecule type" value="Genomic_DNA"/>
</dbReference>
<dbReference type="Proteomes" id="UP001301769">
    <property type="component" value="Unassembled WGS sequence"/>
</dbReference>